<dbReference type="InterPro" id="IPR011711">
    <property type="entry name" value="GntR_C"/>
</dbReference>
<protein>
    <submittedName>
        <fullName evidence="6">GntR family transcriptional regulator</fullName>
    </submittedName>
</protein>
<dbReference type="Pfam" id="PF00392">
    <property type="entry name" value="GntR"/>
    <property type="match status" value="1"/>
</dbReference>
<feature type="region of interest" description="Disordered" evidence="4">
    <location>
        <begin position="1"/>
        <end position="39"/>
    </location>
</feature>
<dbReference type="GO" id="GO:0003700">
    <property type="term" value="F:DNA-binding transcription factor activity"/>
    <property type="evidence" value="ECO:0007669"/>
    <property type="project" value="InterPro"/>
</dbReference>
<dbReference type="SUPFAM" id="SSF48008">
    <property type="entry name" value="GntR ligand-binding domain-like"/>
    <property type="match status" value="1"/>
</dbReference>
<evidence type="ECO:0000313" key="7">
    <source>
        <dbReference type="Proteomes" id="UP000254889"/>
    </source>
</evidence>
<keyword evidence="3" id="KW-0804">Transcription</keyword>
<keyword evidence="2" id="KW-0238">DNA-binding</keyword>
<dbReference type="SUPFAM" id="SSF46785">
    <property type="entry name" value="Winged helix' DNA-binding domain"/>
    <property type="match status" value="1"/>
</dbReference>
<dbReference type="InterPro" id="IPR036388">
    <property type="entry name" value="WH-like_DNA-bd_sf"/>
</dbReference>
<feature type="compositionally biased region" description="Basic residues" evidence="4">
    <location>
        <begin position="17"/>
        <end position="26"/>
    </location>
</feature>
<dbReference type="Gene3D" id="1.10.10.10">
    <property type="entry name" value="Winged helix-like DNA-binding domain superfamily/Winged helix DNA-binding domain"/>
    <property type="match status" value="1"/>
</dbReference>
<evidence type="ECO:0000259" key="5">
    <source>
        <dbReference type="PROSITE" id="PS50949"/>
    </source>
</evidence>
<keyword evidence="1" id="KW-0805">Transcription regulation</keyword>
<dbReference type="Proteomes" id="UP000254889">
    <property type="component" value="Chromosome"/>
</dbReference>
<dbReference type="InterPro" id="IPR008920">
    <property type="entry name" value="TF_FadR/GntR_C"/>
</dbReference>
<dbReference type="EMBL" id="CP031417">
    <property type="protein sequence ID" value="AXK82846.1"/>
    <property type="molecule type" value="Genomic_DNA"/>
</dbReference>
<name>A0A346A0Z9_9HYPH</name>
<evidence type="ECO:0000256" key="1">
    <source>
        <dbReference type="ARBA" id="ARBA00023015"/>
    </source>
</evidence>
<organism evidence="6 7">
    <name type="scientific">Pseudolabrys taiwanensis</name>
    <dbReference type="NCBI Taxonomy" id="331696"/>
    <lineage>
        <taxon>Bacteria</taxon>
        <taxon>Pseudomonadati</taxon>
        <taxon>Pseudomonadota</taxon>
        <taxon>Alphaproteobacteria</taxon>
        <taxon>Hyphomicrobiales</taxon>
        <taxon>Xanthobacteraceae</taxon>
        <taxon>Pseudolabrys</taxon>
    </lineage>
</organism>
<dbReference type="PROSITE" id="PS50949">
    <property type="entry name" value="HTH_GNTR"/>
    <property type="match status" value="1"/>
</dbReference>
<dbReference type="PANTHER" id="PTHR43537">
    <property type="entry name" value="TRANSCRIPTIONAL REGULATOR, GNTR FAMILY"/>
    <property type="match status" value="1"/>
</dbReference>
<dbReference type="Gene3D" id="1.20.120.530">
    <property type="entry name" value="GntR ligand-binding domain-like"/>
    <property type="match status" value="1"/>
</dbReference>
<feature type="domain" description="HTH gntR-type" evidence="5">
    <location>
        <begin position="40"/>
        <end position="107"/>
    </location>
</feature>
<keyword evidence="7" id="KW-1185">Reference proteome</keyword>
<dbReference type="PANTHER" id="PTHR43537:SF24">
    <property type="entry name" value="GLUCONATE OPERON TRANSCRIPTIONAL REPRESSOR"/>
    <property type="match status" value="1"/>
</dbReference>
<dbReference type="SMART" id="SM00345">
    <property type="entry name" value="HTH_GNTR"/>
    <property type="match status" value="1"/>
</dbReference>
<dbReference type="InterPro" id="IPR036390">
    <property type="entry name" value="WH_DNA-bd_sf"/>
</dbReference>
<evidence type="ECO:0000313" key="6">
    <source>
        <dbReference type="EMBL" id="AXK82846.1"/>
    </source>
</evidence>
<gene>
    <name evidence="6" type="ORF">DW352_21365</name>
</gene>
<dbReference type="AlphaFoldDB" id="A0A346A0Z9"/>
<accession>A0A346A0Z9</accession>
<proteinExistence type="predicted"/>
<evidence type="ECO:0000256" key="3">
    <source>
        <dbReference type="ARBA" id="ARBA00023163"/>
    </source>
</evidence>
<dbReference type="Pfam" id="PF07729">
    <property type="entry name" value="FCD"/>
    <property type="match status" value="1"/>
</dbReference>
<dbReference type="SMART" id="SM00895">
    <property type="entry name" value="FCD"/>
    <property type="match status" value="1"/>
</dbReference>
<dbReference type="KEGG" id="ptaw:DW352_21365"/>
<reference evidence="6 7" key="1">
    <citation type="submission" date="2018-07" db="EMBL/GenBank/DDBJ databases">
        <authorList>
            <person name="Quirk P.G."/>
            <person name="Krulwich T.A."/>
        </authorList>
    </citation>
    <scope>NUCLEOTIDE SEQUENCE [LARGE SCALE GENOMIC DNA]</scope>
    <source>
        <strain evidence="6 7">CC-BB4</strain>
    </source>
</reference>
<evidence type="ECO:0000256" key="4">
    <source>
        <dbReference type="SAM" id="MobiDB-lite"/>
    </source>
</evidence>
<dbReference type="OrthoDB" id="9806293at2"/>
<evidence type="ECO:0000256" key="2">
    <source>
        <dbReference type="ARBA" id="ARBA00023125"/>
    </source>
</evidence>
<sequence>MTNMAFAAARTTGGKKTVVKKAKSKGPTRAARPSSGPPEVSLKEQAYQLIKHRIITCAFRPGENLNEASVAALLKFGRTPINQAFDRLRIEGLVDVLPRKGIVVRSIGLEEVIQISEARVLNEGYCVRLAAERASATEIAELGEVLAELVKPDNELERFMMLDRDFHLLIAKAAKNDVLADILLNLNERSLRMWSLTLADNRHQASVNTDHRDIFRAICHRNADEAEQIMRRHITSFRHTILEKLASLQTE</sequence>
<dbReference type="GO" id="GO:0003677">
    <property type="term" value="F:DNA binding"/>
    <property type="evidence" value="ECO:0007669"/>
    <property type="project" value="UniProtKB-KW"/>
</dbReference>
<dbReference type="InterPro" id="IPR000524">
    <property type="entry name" value="Tscrpt_reg_HTH_GntR"/>
</dbReference>